<sequence>MTDPQAHPQPGPPGPLGENEARLGDRGDASGRNIEQNRALGQDDPLHGSRMGRRLYDPSGYPGTPDIGTDAAQTEEAERVEREKRDN</sequence>
<reference evidence="3" key="1">
    <citation type="journal article" date="2019" name="Int. J. Syst. Evol. Microbiol.">
        <title>The Global Catalogue of Microorganisms (GCM) 10K type strain sequencing project: providing services to taxonomists for standard genome sequencing and annotation.</title>
        <authorList>
            <consortium name="The Broad Institute Genomics Platform"/>
            <consortium name="The Broad Institute Genome Sequencing Center for Infectious Disease"/>
            <person name="Wu L."/>
            <person name="Ma J."/>
        </authorList>
    </citation>
    <scope>NUCLEOTIDE SEQUENCE [LARGE SCALE GENOMIC DNA]</scope>
    <source>
        <strain evidence="3">JCM 17804</strain>
    </source>
</reference>
<feature type="compositionally biased region" description="Basic and acidic residues" evidence="1">
    <location>
        <begin position="19"/>
        <end position="29"/>
    </location>
</feature>
<evidence type="ECO:0000256" key="1">
    <source>
        <dbReference type="SAM" id="MobiDB-lite"/>
    </source>
</evidence>
<organism evidence="2 3">
    <name type="scientific">Variovorax defluvii</name>
    <dbReference type="NCBI Taxonomy" id="913761"/>
    <lineage>
        <taxon>Bacteria</taxon>
        <taxon>Pseudomonadati</taxon>
        <taxon>Pseudomonadota</taxon>
        <taxon>Betaproteobacteria</taxon>
        <taxon>Burkholderiales</taxon>
        <taxon>Comamonadaceae</taxon>
        <taxon>Variovorax</taxon>
    </lineage>
</organism>
<evidence type="ECO:0000313" key="2">
    <source>
        <dbReference type="EMBL" id="GAA4359673.1"/>
    </source>
</evidence>
<comment type="caution">
    <text evidence="2">The sequence shown here is derived from an EMBL/GenBank/DDBJ whole genome shotgun (WGS) entry which is preliminary data.</text>
</comment>
<dbReference type="EMBL" id="BAABGJ010000081">
    <property type="protein sequence ID" value="GAA4359673.1"/>
    <property type="molecule type" value="Genomic_DNA"/>
</dbReference>
<keyword evidence="3" id="KW-1185">Reference proteome</keyword>
<feature type="compositionally biased region" description="Basic and acidic residues" evidence="1">
    <location>
        <begin position="76"/>
        <end position="87"/>
    </location>
</feature>
<accession>A0ABP8IJ15</accession>
<name>A0ABP8IJ15_9BURK</name>
<dbReference type="RefSeq" id="WP_345542138.1">
    <property type="nucleotide sequence ID" value="NZ_BAABGJ010000081.1"/>
</dbReference>
<evidence type="ECO:0000313" key="3">
    <source>
        <dbReference type="Proteomes" id="UP001500975"/>
    </source>
</evidence>
<gene>
    <name evidence="2" type="ORF">GCM10023165_56040</name>
</gene>
<feature type="region of interest" description="Disordered" evidence="1">
    <location>
        <begin position="1"/>
        <end position="87"/>
    </location>
</feature>
<proteinExistence type="predicted"/>
<dbReference type="Proteomes" id="UP001500975">
    <property type="component" value="Unassembled WGS sequence"/>
</dbReference>
<protein>
    <submittedName>
        <fullName evidence="2">Uncharacterized protein</fullName>
    </submittedName>
</protein>